<dbReference type="Gene3D" id="1.25.10.10">
    <property type="entry name" value="Leucine-rich Repeat Variant"/>
    <property type="match status" value="2"/>
</dbReference>
<dbReference type="InterPro" id="IPR007194">
    <property type="entry name" value="TRAPP_component"/>
</dbReference>
<proteinExistence type="inferred from homology"/>
<evidence type="ECO:0000313" key="8">
    <source>
        <dbReference type="EMBL" id="ONH66976.1"/>
    </source>
</evidence>
<protein>
    <submittedName>
        <fullName evidence="8">Ribosomal RNA-processing protein 12</fullName>
    </submittedName>
</protein>
<accession>A0A1V2L6S7</accession>
<comment type="similarity">
    <text evidence="2">Belongs to the TRAPP small subunits family. BET3 subfamily.</text>
</comment>
<sequence>MSETDREIDLLEFEFKLQKIRQQVNSKLENQKHLALVLSAVEENISAQNNSKSAVAYFVSFLALIEQSINADTDEINDHTLAISASNLLDLVLPYIPKPLLKSKFPEILTKLAPAITNTEADAPLIKSALGALETLLIAQDINSWNSSSSVNPRRGFGGLLEYSLDPRPKVRKRAQEAVHNVLAHPPPGPAVEHVASGMAADYAIKEIVELLNTKTNQKTNNEHTAKLIHTLQLISSITSANTWPASKIEPLCDLLLEFSKTNDQYLVSAAFSGFEGLFNSMTDEIDSDKFLKVLNIIFDLKPSLNDTHLAAPWIAVVAKGVTSYAKVEPLAAVKKIPEVFKILTPFFSSEVSDIYVSTAQCFISIISEAIPDYFLLLPNNDDVTPEIYEEFDEVVTELAEIMTGLLNVKYGSAIKDILDVIASSITKLRSRANPDFLKPLEIVGEWRTNEDFQFKEEAEAVVAAAITELGPETVLGVLPLNLLDSKKEGRAWLLPLLRDNVRFARLGYFTEEFVPLIEQFQKSIEGLEKNSVHAKIFETIVDQAWSLLPHFADLPSDLQEAFTDEFAQQLASLLYSNPELRVNICHALRLLVESNVTFASGALAEDRLLSQELSIEKAKSNVEYLSTKSANLLAVLFNVFSQTVPDARGFVLETIDSYLSISSQEDLQATFNKVSVLLKNAFDEEAKQQPAQQKKGVAKLSVTMMDLIVAMAKYVPESSYNPLFTIFAQTVSSQDPLLQKRAYRIISKLIETPTGTAALKNFASDIERVLITTTESVNLSARATRLQAISTMLKILPQDHLYFIPAILSEIILATKDNNEKSRQLAFAVLIEMGNVMQKGGVIKNSLIPGFDESMPDSEASLSEYFTMVSAGLAGGNQHMVSATITAISCIVFEFRETVDMDLLVELASTVNLFLTSNSKEIVRSTIGFVKVSTVSLPEETVRPQLKELLQHLMRWSHEHVGHFKSRVRHIVERLIRRFGFDTIEANFPEEDKKLLTNIRKTKARAKRRAAEAGDEEGESKSKSKYGNAFDDVLYESESEDENADDIDDDEPKKGKKGQNKQFIMEGKDDPLDLLDRQALSHISSSKPNKKGRKIDASQFEKDGKLVFGDKKGDADEDPLKSITSEIKIERDDQLTLNLRFIREVTQPHIFFHSLNPPSSFTNSPMTDFSSQINATCLDLLLNEIVPLAIRTTETTKQQRDGVESAIADISLKDDDTGDVKIFNSEFFNSEDVNYRVENYGYSIGLRLTELMIYHNPQNDILKNLELLNIMKFICRDVWKMMYGKQMDNLRTNHRGTFVLIDNAFKMLQRLDSPIDNEDTIKKAKAYLWIPSGIIRGVLKSFGVNSLVTPEISKYPTVSFNIQTNVG</sequence>
<evidence type="ECO:0000259" key="7">
    <source>
        <dbReference type="Pfam" id="PF25772"/>
    </source>
</evidence>
<dbReference type="Gene3D" id="3.30.1380.20">
    <property type="entry name" value="Trafficking protein particle complex subunit 3"/>
    <property type="match status" value="1"/>
</dbReference>
<evidence type="ECO:0000256" key="5">
    <source>
        <dbReference type="SAM" id="MobiDB-lite"/>
    </source>
</evidence>
<evidence type="ECO:0000256" key="2">
    <source>
        <dbReference type="ARBA" id="ARBA00006218"/>
    </source>
</evidence>
<feature type="region of interest" description="Disordered" evidence="5">
    <location>
        <begin position="1005"/>
        <end position="1067"/>
    </location>
</feature>
<feature type="compositionally biased region" description="Acidic residues" evidence="5">
    <location>
        <begin position="1034"/>
        <end position="1051"/>
    </location>
</feature>
<dbReference type="EMBL" id="MPUK01000005">
    <property type="protein sequence ID" value="ONH66976.1"/>
    <property type="molecule type" value="Genomic_DNA"/>
</dbReference>
<dbReference type="SUPFAM" id="SSF111126">
    <property type="entry name" value="Ligand-binding domain in the NO signalling and Golgi transport"/>
    <property type="match status" value="1"/>
</dbReference>
<dbReference type="GO" id="GO:0048193">
    <property type="term" value="P:Golgi vesicle transport"/>
    <property type="evidence" value="ECO:0007669"/>
    <property type="project" value="InterPro"/>
</dbReference>
<evidence type="ECO:0000259" key="6">
    <source>
        <dbReference type="Pfam" id="PF08161"/>
    </source>
</evidence>
<comment type="similarity">
    <text evidence="3">Belongs to the RRP12 family.</text>
</comment>
<dbReference type="InterPro" id="IPR052087">
    <property type="entry name" value="RRP12"/>
</dbReference>
<keyword evidence="4" id="KW-0539">Nucleus</keyword>
<dbReference type="InterPro" id="IPR037992">
    <property type="entry name" value="TRAPPC6/Trs33"/>
</dbReference>
<evidence type="ECO:0000256" key="1">
    <source>
        <dbReference type="ARBA" id="ARBA00004123"/>
    </source>
</evidence>
<dbReference type="Pfam" id="PF04051">
    <property type="entry name" value="TRAPP"/>
    <property type="match status" value="1"/>
</dbReference>
<evidence type="ECO:0000313" key="9">
    <source>
        <dbReference type="Proteomes" id="UP000189513"/>
    </source>
</evidence>
<dbReference type="OMA" id="PDQMKHR"/>
<dbReference type="Proteomes" id="UP000189513">
    <property type="component" value="Unassembled WGS sequence"/>
</dbReference>
<dbReference type="InterPro" id="IPR016024">
    <property type="entry name" value="ARM-type_fold"/>
</dbReference>
<comment type="caution">
    <text evidence="8">The sequence shown here is derived from an EMBL/GenBank/DDBJ whole genome shotgun (WGS) entry which is preliminary data.</text>
</comment>
<dbReference type="PANTHER" id="PTHR48287:SF1">
    <property type="entry name" value="ARM REPEAT SUPERFAMILY PROTEIN"/>
    <property type="match status" value="1"/>
</dbReference>
<dbReference type="STRING" id="36022.A0A1V2L6S7"/>
<dbReference type="CDD" id="cd14944">
    <property type="entry name" value="TRAPPC6A_Trs33"/>
    <property type="match status" value="1"/>
</dbReference>
<feature type="domain" description="RRP12 N-terminal HEAT" evidence="7">
    <location>
        <begin position="25"/>
        <end position="238"/>
    </location>
</feature>
<dbReference type="InterPro" id="IPR057860">
    <property type="entry name" value="HEAT_RRP12_N"/>
</dbReference>
<dbReference type="InterPro" id="IPR012978">
    <property type="entry name" value="HEAT_RRP12"/>
</dbReference>
<comment type="subcellular location">
    <subcellularLocation>
        <location evidence="1">Nucleus</location>
    </subcellularLocation>
</comment>
<reference evidence="9" key="1">
    <citation type="journal article" date="2017" name="Genome Announc.">
        <title>Genome sequences of Cyberlindnera fabianii 65, Pichia kudriavzevii 129, and Saccharomyces cerevisiae 131 isolated from fermented masau fruits in Zimbabwe.</title>
        <authorList>
            <person name="van Rijswijck I.M.H."/>
            <person name="Derks M.F.L."/>
            <person name="Abee T."/>
            <person name="de Ridder D."/>
            <person name="Smid E.J."/>
        </authorList>
    </citation>
    <scope>NUCLEOTIDE SEQUENCE [LARGE SCALE GENOMIC DNA]</scope>
    <source>
        <strain evidence="9">65</strain>
    </source>
</reference>
<name>A0A1V2L6S7_CYBFA</name>
<dbReference type="Pfam" id="PF08161">
    <property type="entry name" value="RRP12_HEAT"/>
    <property type="match status" value="1"/>
</dbReference>
<feature type="domain" description="RRP12 HEAT" evidence="6">
    <location>
        <begin position="350"/>
        <end position="644"/>
    </location>
</feature>
<dbReference type="InterPro" id="IPR011989">
    <property type="entry name" value="ARM-like"/>
</dbReference>
<evidence type="ECO:0000256" key="3">
    <source>
        <dbReference type="ARBA" id="ARBA00007690"/>
    </source>
</evidence>
<dbReference type="GO" id="GO:0005634">
    <property type="term" value="C:nucleus"/>
    <property type="evidence" value="ECO:0007669"/>
    <property type="project" value="UniProtKB-SubCell"/>
</dbReference>
<keyword evidence="9" id="KW-1185">Reference proteome</keyword>
<organism evidence="8 9">
    <name type="scientific">Cyberlindnera fabianii</name>
    <name type="common">Yeast</name>
    <name type="synonym">Hansenula fabianii</name>
    <dbReference type="NCBI Taxonomy" id="36022"/>
    <lineage>
        <taxon>Eukaryota</taxon>
        <taxon>Fungi</taxon>
        <taxon>Dikarya</taxon>
        <taxon>Ascomycota</taxon>
        <taxon>Saccharomycotina</taxon>
        <taxon>Saccharomycetes</taxon>
        <taxon>Phaffomycetales</taxon>
        <taxon>Phaffomycetaceae</taxon>
        <taxon>Cyberlindnera</taxon>
    </lineage>
</organism>
<dbReference type="VEuPathDB" id="FungiDB:BON22_3213"/>
<dbReference type="InterPro" id="IPR024096">
    <property type="entry name" value="NO_sig/Golgi_transp_ligand-bd"/>
</dbReference>
<gene>
    <name evidence="8" type="ORF">BON22_3213</name>
</gene>
<dbReference type="SUPFAM" id="SSF48371">
    <property type="entry name" value="ARM repeat"/>
    <property type="match status" value="1"/>
</dbReference>
<evidence type="ECO:0000256" key="4">
    <source>
        <dbReference type="ARBA" id="ARBA00023242"/>
    </source>
</evidence>
<dbReference type="PANTHER" id="PTHR48287">
    <property type="entry name" value="ARM REPEAT SUPERFAMILY PROTEIN"/>
    <property type="match status" value="1"/>
</dbReference>
<dbReference type="Pfam" id="PF25772">
    <property type="entry name" value="HEAT_RRP12_N"/>
    <property type="match status" value="1"/>
</dbReference>